<feature type="domain" description="Cation/H+ exchanger transmembrane" evidence="10">
    <location>
        <begin position="14"/>
        <end position="403"/>
    </location>
</feature>
<feature type="transmembrane region" description="Helical" evidence="9">
    <location>
        <begin position="66"/>
        <end position="83"/>
    </location>
</feature>
<name>A0ABZ1DQU8_9HYPH</name>
<evidence type="ECO:0000256" key="9">
    <source>
        <dbReference type="SAM" id="Phobius"/>
    </source>
</evidence>
<keyword evidence="12" id="KW-1185">Reference proteome</keyword>
<dbReference type="PANTHER" id="PTHR32507">
    <property type="entry name" value="NA(+)/H(+) ANTIPORTER 1"/>
    <property type="match status" value="1"/>
</dbReference>
<dbReference type="InterPro" id="IPR038770">
    <property type="entry name" value="Na+/solute_symporter_sf"/>
</dbReference>
<evidence type="ECO:0000313" key="11">
    <source>
        <dbReference type="EMBL" id="WRW38086.1"/>
    </source>
</evidence>
<feature type="transmembrane region" description="Helical" evidence="9">
    <location>
        <begin position="347"/>
        <end position="366"/>
    </location>
</feature>
<comment type="subcellular location">
    <subcellularLocation>
        <location evidence="1">Cell membrane</location>
        <topology evidence="1">Multi-pass membrane protein</topology>
    </subcellularLocation>
</comment>
<feature type="transmembrane region" description="Helical" evidence="9">
    <location>
        <begin position="30"/>
        <end position="46"/>
    </location>
</feature>
<dbReference type="EMBL" id="CP140638">
    <property type="protein sequence ID" value="WRW38086.1"/>
    <property type="molecule type" value="Genomic_DNA"/>
</dbReference>
<feature type="transmembrane region" description="Helical" evidence="9">
    <location>
        <begin position="290"/>
        <end position="310"/>
    </location>
</feature>
<feature type="transmembrane region" description="Helical" evidence="9">
    <location>
        <begin position="199"/>
        <end position="223"/>
    </location>
</feature>
<evidence type="ECO:0000256" key="6">
    <source>
        <dbReference type="ARBA" id="ARBA00022989"/>
    </source>
</evidence>
<evidence type="ECO:0000256" key="3">
    <source>
        <dbReference type="ARBA" id="ARBA00022449"/>
    </source>
</evidence>
<proteinExistence type="predicted"/>
<evidence type="ECO:0000256" key="5">
    <source>
        <dbReference type="ARBA" id="ARBA00022692"/>
    </source>
</evidence>
<organism evidence="11 12">
    <name type="scientific">Rhizobium indigoferae</name>
    <dbReference type="NCBI Taxonomy" id="158891"/>
    <lineage>
        <taxon>Bacteria</taxon>
        <taxon>Pseudomonadati</taxon>
        <taxon>Pseudomonadota</taxon>
        <taxon>Alphaproteobacteria</taxon>
        <taxon>Hyphomicrobiales</taxon>
        <taxon>Rhizobiaceae</taxon>
        <taxon>Rhizobium/Agrobacterium group</taxon>
        <taxon>Rhizobium</taxon>
    </lineage>
</organism>
<feature type="transmembrane region" description="Helical" evidence="9">
    <location>
        <begin position="95"/>
        <end position="117"/>
    </location>
</feature>
<keyword evidence="11" id="KW-0614">Plasmid</keyword>
<sequence length="421" mass="45547">MDLYIVTLTILGVVVLLTAWLPLMMRRLPLSLPIACLAIGALLAWSPFPLLPRFNPLENREFTERMTEIVVIVALMGAGLKLDRPIGWKRWMTTWRLLGIAMPLTIGALALLGSWILGLGVASAVLLGACLAPTDPVLASDVQVGPPQTGEEDEVRFALTSEAGLNDGLSFPFVHLAIALALAAKEGTALLQHWAFLDVFWRLTAGGVVGWALGKAFGFLSFRMRGSSLAKTQDGFVALGMTFTTYGLTQLVGGYGFVAVFLAAVAFRASERDHDFHEQLHDFAEQIERLLMMVLLVCLGSIAASGQLLGGIDWRVAVVALLAIVFVRPVIGWLSLIGSGHPPGESLIIAVFGIRGLGSIYYLAYATGHAEFEHAETVWATVLLIVLTSIVVHGIAVTPAMRWIDGRRSRARRKQQAHAVH</sequence>
<reference evidence="11 12" key="1">
    <citation type="submission" date="2023-12" db="EMBL/GenBank/DDBJ databases">
        <authorList>
            <person name="Menendez E."/>
            <person name="Kaur S."/>
            <person name="Flores-Felix J.D."/>
            <person name="diCenzo G.C."/>
            <person name="Peix A."/>
            <person name="Velazquez E."/>
        </authorList>
    </citation>
    <scope>NUCLEOTIDE SEQUENCE [LARGE SCALE GENOMIC DNA]</scope>
    <source>
        <strain evidence="11 12">CIP 108029</strain>
        <plasmid evidence="11 12">pRinCIP108029c</plasmid>
    </source>
</reference>
<feature type="transmembrane region" description="Helical" evidence="9">
    <location>
        <begin position="378"/>
        <end position="404"/>
    </location>
</feature>
<protein>
    <submittedName>
        <fullName evidence="11">Cation:proton antiporter</fullName>
    </submittedName>
</protein>
<evidence type="ECO:0000256" key="4">
    <source>
        <dbReference type="ARBA" id="ARBA00022475"/>
    </source>
</evidence>
<dbReference type="Proteomes" id="UP001322785">
    <property type="component" value="Plasmid pRinCIP108029c"/>
</dbReference>
<dbReference type="Pfam" id="PF00999">
    <property type="entry name" value="Na_H_Exchanger"/>
    <property type="match status" value="1"/>
</dbReference>
<evidence type="ECO:0000256" key="8">
    <source>
        <dbReference type="ARBA" id="ARBA00023136"/>
    </source>
</evidence>
<keyword evidence="4" id="KW-1003">Cell membrane</keyword>
<feature type="transmembrane region" description="Helical" evidence="9">
    <location>
        <begin position="6"/>
        <end position="23"/>
    </location>
</feature>
<feature type="transmembrane region" description="Helical" evidence="9">
    <location>
        <begin position="243"/>
        <end position="269"/>
    </location>
</feature>
<evidence type="ECO:0000259" key="10">
    <source>
        <dbReference type="Pfam" id="PF00999"/>
    </source>
</evidence>
<keyword evidence="6 9" id="KW-1133">Transmembrane helix</keyword>
<keyword evidence="7" id="KW-0406">Ion transport</keyword>
<evidence type="ECO:0000256" key="2">
    <source>
        <dbReference type="ARBA" id="ARBA00022448"/>
    </source>
</evidence>
<keyword evidence="8 9" id="KW-0472">Membrane</keyword>
<gene>
    <name evidence="11" type="ORF">U5G49_006840</name>
</gene>
<dbReference type="InterPro" id="IPR006153">
    <property type="entry name" value="Cation/H_exchanger_TM"/>
</dbReference>
<dbReference type="PANTHER" id="PTHR32507:SF8">
    <property type="entry name" value="CNH1P"/>
    <property type="match status" value="1"/>
</dbReference>
<evidence type="ECO:0000313" key="12">
    <source>
        <dbReference type="Proteomes" id="UP001322785"/>
    </source>
</evidence>
<keyword evidence="5 9" id="KW-0812">Transmembrane</keyword>
<evidence type="ECO:0000256" key="1">
    <source>
        <dbReference type="ARBA" id="ARBA00004651"/>
    </source>
</evidence>
<dbReference type="Gene3D" id="1.20.1530.20">
    <property type="match status" value="1"/>
</dbReference>
<dbReference type="RefSeq" id="WP_182564378.1">
    <property type="nucleotide sequence ID" value="NZ_BSOQ01000062.1"/>
</dbReference>
<feature type="transmembrane region" description="Helical" evidence="9">
    <location>
        <begin position="316"/>
        <end position="335"/>
    </location>
</feature>
<evidence type="ECO:0000256" key="7">
    <source>
        <dbReference type="ARBA" id="ARBA00023065"/>
    </source>
</evidence>
<keyword evidence="2" id="KW-0813">Transport</keyword>
<keyword evidence="3" id="KW-0050">Antiport</keyword>
<geneLocation type="plasmid" evidence="11 12">
    <name>pRinCIP108029c</name>
</geneLocation>
<accession>A0ABZ1DQU8</accession>